<protein>
    <submittedName>
        <fullName evidence="2">Lactonase family protein</fullName>
        <ecNumber evidence="2">3.1.1.-</ecNumber>
    </submittedName>
</protein>
<dbReference type="Gene3D" id="2.130.10.10">
    <property type="entry name" value="YVTN repeat-like/Quinoprotein amine dehydrogenase"/>
    <property type="match status" value="1"/>
</dbReference>
<comment type="caution">
    <text evidence="2">The sequence shown here is derived from an EMBL/GenBank/DDBJ whole genome shotgun (WGS) entry which is preliminary data.</text>
</comment>
<evidence type="ECO:0000313" key="2">
    <source>
        <dbReference type="EMBL" id="MFD1484022.1"/>
    </source>
</evidence>
<dbReference type="InterPro" id="IPR019405">
    <property type="entry name" value="Lactonase_7-beta_prop"/>
</dbReference>
<organism evidence="2 3">
    <name type="scientific">Lacticaseibacillus baoqingensis</name>
    <dbReference type="NCBI Taxonomy" id="2486013"/>
    <lineage>
        <taxon>Bacteria</taxon>
        <taxon>Bacillati</taxon>
        <taxon>Bacillota</taxon>
        <taxon>Bacilli</taxon>
        <taxon>Lactobacillales</taxon>
        <taxon>Lactobacillaceae</taxon>
        <taxon>Lacticaseibacillus</taxon>
    </lineage>
</organism>
<dbReference type="InterPro" id="IPR011048">
    <property type="entry name" value="Haem_d1_sf"/>
</dbReference>
<comment type="similarity">
    <text evidence="1">Belongs to the cycloisomerase 2 family.</text>
</comment>
<keyword evidence="2" id="KW-0378">Hydrolase</keyword>
<proteinExistence type="inferred from homology"/>
<sequence>MKEIVLLGGYTRKTGQGIYKATFDSDSGTLTTPTPYVTTLKSPTYLAVSKAGFAYAVAADDGKGGVATIDLHHTPGVVLDRSLAPGGSPAHISIDENRQLVFASFYHDGRVNVYQIQADHTLKPVAVAVHSGHGPRPEQTASHVHYAALSPDGRLAVVDLGNDTVASYPVAADGKLGKPATLHLPAGYGPRHLAFLPGHDDIAYLVGELSSQISVLEYHAGQFTLGETRRTIPADWTAHNGAAAIRISADGRFVYVSNRGYNGIAVFAVTANGQHLELVQQITTHGEFPRDFNLDLSQKYLLAVNQNTDNATLYRRDADSGKLTTLVADIPAPEAVNVTFLSD</sequence>
<evidence type="ECO:0000313" key="3">
    <source>
        <dbReference type="Proteomes" id="UP001597252"/>
    </source>
</evidence>
<dbReference type="Proteomes" id="UP001597252">
    <property type="component" value="Unassembled WGS sequence"/>
</dbReference>
<dbReference type="EC" id="3.1.1.-" evidence="2"/>
<dbReference type="InterPro" id="IPR050282">
    <property type="entry name" value="Cycloisomerase_2"/>
</dbReference>
<dbReference type="PANTHER" id="PTHR30344">
    <property type="entry name" value="6-PHOSPHOGLUCONOLACTONASE-RELATED"/>
    <property type="match status" value="1"/>
</dbReference>
<dbReference type="Pfam" id="PF10282">
    <property type="entry name" value="Lactonase"/>
    <property type="match status" value="1"/>
</dbReference>
<keyword evidence="3" id="KW-1185">Reference proteome</keyword>
<dbReference type="GO" id="GO:0016787">
    <property type="term" value="F:hydrolase activity"/>
    <property type="evidence" value="ECO:0007669"/>
    <property type="project" value="UniProtKB-KW"/>
</dbReference>
<accession>A0ABW4E255</accession>
<dbReference type="SUPFAM" id="SSF51004">
    <property type="entry name" value="C-terminal (heme d1) domain of cytochrome cd1-nitrite reductase"/>
    <property type="match status" value="1"/>
</dbReference>
<gene>
    <name evidence="2" type="ORF">ACFQ5J_01995</name>
</gene>
<reference evidence="3" key="1">
    <citation type="journal article" date="2019" name="Int. J. Syst. Evol. Microbiol.">
        <title>The Global Catalogue of Microorganisms (GCM) 10K type strain sequencing project: providing services to taxonomists for standard genome sequencing and annotation.</title>
        <authorList>
            <consortium name="The Broad Institute Genomics Platform"/>
            <consortium name="The Broad Institute Genome Sequencing Center for Infectious Disease"/>
            <person name="Wu L."/>
            <person name="Ma J."/>
        </authorList>
    </citation>
    <scope>NUCLEOTIDE SEQUENCE [LARGE SCALE GENOMIC DNA]</scope>
    <source>
        <strain evidence="3">CCM 8903</strain>
    </source>
</reference>
<dbReference type="InterPro" id="IPR015943">
    <property type="entry name" value="WD40/YVTN_repeat-like_dom_sf"/>
</dbReference>
<dbReference type="EMBL" id="JBHTON010000004">
    <property type="protein sequence ID" value="MFD1484022.1"/>
    <property type="molecule type" value="Genomic_DNA"/>
</dbReference>
<dbReference type="PANTHER" id="PTHR30344:SF1">
    <property type="entry name" value="6-PHOSPHOGLUCONOLACTONASE"/>
    <property type="match status" value="1"/>
</dbReference>
<name>A0ABW4E255_9LACO</name>
<dbReference type="RefSeq" id="WP_125749666.1">
    <property type="nucleotide sequence ID" value="NZ_JBHTON010000004.1"/>
</dbReference>
<evidence type="ECO:0000256" key="1">
    <source>
        <dbReference type="ARBA" id="ARBA00005564"/>
    </source>
</evidence>